<reference evidence="1" key="1">
    <citation type="journal article" date="2021" name="Proc. Natl. Acad. Sci. U.S.A.">
        <title>A Catalog of Tens of Thousands of Viruses from Human Metagenomes Reveals Hidden Associations with Chronic Diseases.</title>
        <authorList>
            <person name="Tisza M.J."/>
            <person name="Buck C.B."/>
        </authorList>
    </citation>
    <scope>NUCLEOTIDE SEQUENCE</scope>
    <source>
        <strain evidence="1">CtYcY12</strain>
    </source>
</reference>
<organism evidence="1">
    <name type="scientific">Siphoviridae sp. ctYcY12</name>
    <dbReference type="NCBI Taxonomy" id="2825550"/>
    <lineage>
        <taxon>Viruses</taxon>
        <taxon>Duplodnaviria</taxon>
        <taxon>Heunggongvirae</taxon>
        <taxon>Uroviricota</taxon>
        <taxon>Caudoviricetes</taxon>
    </lineage>
</organism>
<sequence>MRAYHQRQMCRVAPCVPVRLRVFRLLISNR</sequence>
<accession>A0A8S5TTY9</accession>
<dbReference type="EMBL" id="BK015928">
    <property type="protein sequence ID" value="DAF85670.1"/>
    <property type="molecule type" value="Genomic_DNA"/>
</dbReference>
<evidence type="ECO:0000313" key="1">
    <source>
        <dbReference type="EMBL" id="DAF85670.1"/>
    </source>
</evidence>
<proteinExistence type="predicted"/>
<protein>
    <submittedName>
        <fullName evidence="1">Uncharacterized protein</fullName>
    </submittedName>
</protein>
<name>A0A8S5TTY9_9CAUD</name>